<reference evidence="2 3" key="1">
    <citation type="submission" date="2016-12" db="EMBL/GenBank/DDBJ databases">
        <authorList>
            <person name="Song W.-J."/>
            <person name="Kurnit D.M."/>
        </authorList>
    </citation>
    <scope>NUCLEOTIDE SEQUENCE [LARGE SCALE GENOMIC DNA]</scope>
    <source>
        <strain evidence="2 3">DSM 18488</strain>
    </source>
</reference>
<evidence type="ECO:0000313" key="2">
    <source>
        <dbReference type="EMBL" id="SHO53292.1"/>
    </source>
</evidence>
<dbReference type="STRING" id="1121416.SAMN02745220_05046"/>
<keyword evidence="1" id="KW-0732">Signal</keyword>
<name>A0A1M7YL22_9BACT</name>
<dbReference type="InterPro" id="IPR025522">
    <property type="entry name" value="DUF4410"/>
</dbReference>
<dbReference type="Proteomes" id="UP000184603">
    <property type="component" value="Unassembled WGS sequence"/>
</dbReference>
<accession>A0A1M7YL22</accession>
<dbReference type="Pfam" id="PF14366">
    <property type="entry name" value="DUF4410"/>
    <property type="match status" value="1"/>
</dbReference>
<dbReference type="AlphaFoldDB" id="A0A1M7YL22"/>
<feature type="signal peptide" evidence="1">
    <location>
        <begin position="1"/>
        <end position="28"/>
    </location>
</feature>
<protein>
    <recommendedName>
        <fullName evidence="4">DUF4410 domain-containing protein</fullName>
    </recommendedName>
</protein>
<organism evidence="2 3">
    <name type="scientific">Desulfopila aestuarii DSM 18488</name>
    <dbReference type="NCBI Taxonomy" id="1121416"/>
    <lineage>
        <taxon>Bacteria</taxon>
        <taxon>Pseudomonadati</taxon>
        <taxon>Thermodesulfobacteriota</taxon>
        <taxon>Desulfobulbia</taxon>
        <taxon>Desulfobulbales</taxon>
        <taxon>Desulfocapsaceae</taxon>
        <taxon>Desulfopila</taxon>
    </lineage>
</organism>
<proteinExistence type="predicted"/>
<evidence type="ECO:0008006" key="4">
    <source>
        <dbReference type="Google" id="ProtNLM"/>
    </source>
</evidence>
<evidence type="ECO:0000313" key="3">
    <source>
        <dbReference type="Proteomes" id="UP000184603"/>
    </source>
</evidence>
<keyword evidence="3" id="KW-1185">Reference proteome</keyword>
<dbReference type="EMBL" id="FRFE01000051">
    <property type="protein sequence ID" value="SHO53292.1"/>
    <property type="molecule type" value="Genomic_DNA"/>
</dbReference>
<dbReference type="PROSITE" id="PS51257">
    <property type="entry name" value="PROKAR_LIPOPROTEIN"/>
    <property type="match status" value="1"/>
</dbReference>
<evidence type="ECO:0000256" key="1">
    <source>
        <dbReference type="SAM" id="SignalP"/>
    </source>
</evidence>
<sequence>MIHCRSNRDFTTRVYRRLTMFMSLFVFAILTACASTTVSDREQLVTETLPRPTHIWVYDFAASAEDIPAHSVLYNQGLSIPSDQTSEHARTGRQLGREIATELIGKIQDMGLLAEHGGPGTKPQINDIEIRGYLISYSEGSTAERVSIGLGAGSSELKAAVEGFQMTAQGLRKLGSGETQAESGKTPGMAIGLVSMLATHNPAGLIISTGLKVYGEESGRDTVEGRAKQIGKEIAEVLSKRFKQEGWIE</sequence>
<gene>
    <name evidence="2" type="ORF">SAMN02745220_05046</name>
</gene>
<feature type="chain" id="PRO_5012636159" description="DUF4410 domain-containing protein" evidence="1">
    <location>
        <begin position="29"/>
        <end position="249"/>
    </location>
</feature>